<proteinExistence type="predicted"/>
<dbReference type="EMBL" id="CAUYUE010000001">
    <property type="protein sequence ID" value="CAK0733507.1"/>
    <property type="molecule type" value="Genomic_DNA"/>
</dbReference>
<evidence type="ECO:0000313" key="4">
    <source>
        <dbReference type="Proteomes" id="UP001314263"/>
    </source>
</evidence>
<dbReference type="Proteomes" id="UP001314263">
    <property type="component" value="Unassembled WGS sequence"/>
</dbReference>
<accession>A0AAV1HQL2</accession>
<feature type="chain" id="PRO_5043460595" description="DUF7888 domain-containing protein" evidence="1">
    <location>
        <begin position="26"/>
        <end position="170"/>
    </location>
</feature>
<keyword evidence="4" id="KW-1185">Reference proteome</keyword>
<evidence type="ECO:0000313" key="3">
    <source>
        <dbReference type="EMBL" id="CAK0733507.1"/>
    </source>
</evidence>
<sequence>MRTKILGYLLLSALLLASSSLSAEAISVRRGILPQRDHPASSGRQLKAKGGGAEVADLMIQTGQAISTSIQADKATREQFAGKTVAGLSAKKPNYRYVAACTCQPHTMTGAYVHQHVECSYSLGTSQGYDVYGVKNGDKATFTLTGDGGNINWAFTGTNIKRSGKTLQFS</sequence>
<reference evidence="3 4" key="1">
    <citation type="submission" date="2023-10" db="EMBL/GenBank/DDBJ databases">
        <authorList>
            <person name="Maclean D."/>
            <person name="Macfadyen A."/>
        </authorList>
    </citation>
    <scope>NUCLEOTIDE SEQUENCE [LARGE SCALE GENOMIC DNA]</scope>
</reference>
<feature type="signal peptide" evidence="1">
    <location>
        <begin position="1"/>
        <end position="25"/>
    </location>
</feature>
<gene>
    <name evidence="3" type="ORF">CVIRNUC_000286</name>
</gene>
<feature type="domain" description="DUF7888" evidence="2">
    <location>
        <begin position="53"/>
        <end position="158"/>
    </location>
</feature>
<evidence type="ECO:0000256" key="1">
    <source>
        <dbReference type="SAM" id="SignalP"/>
    </source>
</evidence>
<comment type="caution">
    <text evidence="3">The sequence shown here is derived from an EMBL/GenBank/DDBJ whole genome shotgun (WGS) entry which is preliminary data.</text>
</comment>
<dbReference type="AlphaFoldDB" id="A0AAV1HQL2"/>
<dbReference type="InterPro" id="IPR057210">
    <property type="entry name" value="DUF7888"/>
</dbReference>
<name>A0AAV1HQL2_9CHLO</name>
<protein>
    <recommendedName>
        <fullName evidence="2">DUF7888 domain-containing protein</fullName>
    </recommendedName>
</protein>
<keyword evidence="1" id="KW-0732">Signal</keyword>
<evidence type="ECO:0000259" key="2">
    <source>
        <dbReference type="Pfam" id="PF25411"/>
    </source>
</evidence>
<dbReference type="Pfam" id="PF25411">
    <property type="entry name" value="DUF7888"/>
    <property type="match status" value="1"/>
</dbReference>
<organism evidence="3 4">
    <name type="scientific">Coccomyxa viridis</name>
    <dbReference type="NCBI Taxonomy" id="1274662"/>
    <lineage>
        <taxon>Eukaryota</taxon>
        <taxon>Viridiplantae</taxon>
        <taxon>Chlorophyta</taxon>
        <taxon>core chlorophytes</taxon>
        <taxon>Trebouxiophyceae</taxon>
        <taxon>Trebouxiophyceae incertae sedis</taxon>
        <taxon>Coccomyxaceae</taxon>
        <taxon>Coccomyxa</taxon>
    </lineage>
</organism>